<dbReference type="EMBL" id="BMFO01000001">
    <property type="protein sequence ID" value="GGF84409.1"/>
    <property type="molecule type" value="Genomic_DNA"/>
</dbReference>
<evidence type="ECO:0000259" key="11">
    <source>
        <dbReference type="PROSITE" id="PS51177"/>
    </source>
</evidence>
<dbReference type="GO" id="GO:0009231">
    <property type="term" value="P:riboflavin biosynthetic process"/>
    <property type="evidence" value="ECO:0007669"/>
    <property type="project" value="UniProtKB-KW"/>
</dbReference>
<feature type="repeat" description="Lumazine-binding" evidence="10">
    <location>
        <begin position="97"/>
        <end position="193"/>
    </location>
</feature>
<comment type="caution">
    <text evidence="12">The sequence shown here is derived from an EMBL/GenBank/DDBJ whole genome shotgun (WGS) entry which is preliminary data.</text>
</comment>
<keyword evidence="8" id="KW-0677">Repeat</keyword>
<name>A0A917CCK8_9GAMM</name>
<gene>
    <name evidence="12" type="ORF">GCM10010960_03100</name>
</gene>
<evidence type="ECO:0000256" key="3">
    <source>
        <dbReference type="ARBA" id="ARBA00004887"/>
    </source>
</evidence>
<dbReference type="GO" id="GO:0004746">
    <property type="term" value="F:riboflavin synthase activity"/>
    <property type="evidence" value="ECO:0007669"/>
    <property type="project" value="UniProtKB-UniRule"/>
</dbReference>
<organism evidence="12 13">
    <name type="scientific">Arenimonas maotaiensis</name>
    <dbReference type="NCBI Taxonomy" id="1446479"/>
    <lineage>
        <taxon>Bacteria</taxon>
        <taxon>Pseudomonadati</taxon>
        <taxon>Pseudomonadota</taxon>
        <taxon>Gammaproteobacteria</taxon>
        <taxon>Lysobacterales</taxon>
        <taxon>Lysobacteraceae</taxon>
        <taxon>Arenimonas</taxon>
    </lineage>
</organism>
<evidence type="ECO:0000256" key="1">
    <source>
        <dbReference type="ARBA" id="ARBA00000968"/>
    </source>
</evidence>
<accession>A0A917CCK8</accession>
<evidence type="ECO:0000256" key="9">
    <source>
        <dbReference type="NCBIfam" id="TIGR00187"/>
    </source>
</evidence>
<evidence type="ECO:0000256" key="2">
    <source>
        <dbReference type="ARBA" id="ARBA00002803"/>
    </source>
</evidence>
<feature type="domain" description="Lumazine-binding" evidence="11">
    <location>
        <begin position="1"/>
        <end position="96"/>
    </location>
</feature>
<feature type="domain" description="Lumazine-binding" evidence="11">
    <location>
        <begin position="97"/>
        <end position="193"/>
    </location>
</feature>
<dbReference type="NCBIfam" id="NF006767">
    <property type="entry name" value="PRK09289.1"/>
    <property type="match status" value="1"/>
</dbReference>
<sequence length="209" mass="22080">MFTGLIQAVGTLAGAEQRPDGRRLRIRCPELAGAIAVDDSIASNGVCLTAVAVDAEGFSAHAIPVTLEKTTLGGLPEGARINLELALRMGDRLGGHLVQGHVNATGRVLAVTERGDNRLIRIAYPAEQRRYLMAEGSITVDGVSLTVAALDDEALTVSLIPHTLARTNLRDRTPGDAVNLEFDAMAKYVESLLRGDPGLAARWLPAVPA</sequence>
<keyword evidence="6" id="KW-0686">Riboflavin biosynthesis</keyword>
<keyword evidence="13" id="KW-1185">Reference proteome</keyword>
<reference evidence="12" key="1">
    <citation type="journal article" date="2014" name="Int. J. Syst. Evol. Microbiol.">
        <title>Complete genome sequence of Corynebacterium casei LMG S-19264T (=DSM 44701T), isolated from a smear-ripened cheese.</title>
        <authorList>
            <consortium name="US DOE Joint Genome Institute (JGI-PGF)"/>
            <person name="Walter F."/>
            <person name="Albersmeier A."/>
            <person name="Kalinowski J."/>
            <person name="Ruckert C."/>
        </authorList>
    </citation>
    <scope>NUCLEOTIDE SEQUENCE</scope>
    <source>
        <strain evidence="12">CGMCC 1.12726</strain>
    </source>
</reference>
<comment type="function">
    <text evidence="2">Catalyzes the dismutation of two molecules of 6,7-dimethyl-8-ribityllumazine, resulting in the formation of riboflavin and 5-amino-6-(D-ribitylamino)uracil.</text>
</comment>
<dbReference type="PIRSF" id="PIRSF000498">
    <property type="entry name" value="Riboflavin_syn_A"/>
    <property type="match status" value="1"/>
</dbReference>
<evidence type="ECO:0000256" key="10">
    <source>
        <dbReference type="PROSITE-ProRule" id="PRU00524"/>
    </source>
</evidence>
<evidence type="ECO:0000313" key="12">
    <source>
        <dbReference type="EMBL" id="GGF84409.1"/>
    </source>
</evidence>
<dbReference type="AlphaFoldDB" id="A0A917CCK8"/>
<evidence type="ECO:0000256" key="7">
    <source>
        <dbReference type="ARBA" id="ARBA00022679"/>
    </source>
</evidence>
<dbReference type="PANTHER" id="PTHR21098:SF12">
    <property type="entry name" value="RIBOFLAVIN SYNTHASE"/>
    <property type="match status" value="1"/>
</dbReference>
<dbReference type="EC" id="2.5.1.9" evidence="4 9"/>
<dbReference type="RefSeq" id="WP_188447032.1">
    <property type="nucleotide sequence ID" value="NZ_BMFO01000001.1"/>
</dbReference>
<proteinExistence type="predicted"/>
<evidence type="ECO:0000256" key="4">
    <source>
        <dbReference type="ARBA" id="ARBA00012827"/>
    </source>
</evidence>
<keyword evidence="7" id="KW-0808">Transferase</keyword>
<comment type="catalytic activity">
    <reaction evidence="1">
        <text>2 6,7-dimethyl-8-(1-D-ribityl)lumazine + H(+) = 5-amino-6-(D-ribitylamino)uracil + riboflavin</text>
        <dbReference type="Rhea" id="RHEA:20772"/>
        <dbReference type="ChEBI" id="CHEBI:15378"/>
        <dbReference type="ChEBI" id="CHEBI:15934"/>
        <dbReference type="ChEBI" id="CHEBI:57986"/>
        <dbReference type="ChEBI" id="CHEBI:58201"/>
        <dbReference type="EC" id="2.5.1.9"/>
    </reaction>
</comment>
<dbReference type="PANTHER" id="PTHR21098">
    <property type="entry name" value="RIBOFLAVIN SYNTHASE ALPHA CHAIN"/>
    <property type="match status" value="1"/>
</dbReference>
<evidence type="ECO:0000256" key="5">
    <source>
        <dbReference type="ARBA" id="ARBA00013950"/>
    </source>
</evidence>
<dbReference type="InterPro" id="IPR017938">
    <property type="entry name" value="Riboflavin_synthase-like_b-brl"/>
</dbReference>
<evidence type="ECO:0000256" key="6">
    <source>
        <dbReference type="ARBA" id="ARBA00022619"/>
    </source>
</evidence>
<dbReference type="Pfam" id="PF00677">
    <property type="entry name" value="Lum_binding"/>
    <property type="match status" value="2"/>
</dbReference>
<dbReference type="Proteomes" id="UP000632858">
    <property type="component" value="Unassembled WGS sequence"/>
</dbReference>
<comment type="pathway">
    <text evidence="3">Cofactor biosynthesis; riboflavin biosynthesis; riboflavin from 2-hydroxy-3-oxobutyl phosphate and 5-amino-6-(D-ribitylamino)uracil: step 2/2.</text>
</comment>
<dbReference type="InterPro" id="IPR026017">
    <property type="entry name" value="Lumazine-bd_dom"/>
</dbReference>
<feature type="repeat" description="Lumazine-binding" evidence="10">
    <location>
        <begin position="1"/>
        <end position="96"/>
    </location>
</feature>
<evidence type="ECO:0000256" key="8">
    <source>
        <dbReference type="ARBA" id="ARBA00022737"/>
    </source>
</evidence>
<dbReference type="NCBIfam" id="TIGR00187">
    <property type="entry name" value="ribE"/>
    <property type="match status" value="1"/>
</dbReference>
<dbReference type="SUPFAM" id="SSF63380">
    <property type="entry name" value="Riboflavin synthase domain-like"/>
    <property type="match status" value="2"/>
</dbReference>
<evidence type="ECO:0000313" key="13">
    <source>
        <dbReference type="Proteomes" id="UP000632858"/>
    </source>
</evidence>
<dbReference type="InterPro" id="IPR023366">
    <property type="entry name" value="ATP_synth_asu-like_sf"/>
</dbReference>
<protein>
    <recommendedName>
        <fullName evidence="5 9">Riboflavin synthase</fullName>
        <ecNumber evidence="4 9">2.5.1.9</ecNumber>
    </recommendedName>
</protein>
<dbReference type="InterPro" id="IPR001783">
    <property type="entry name" value="Lumazine-bd"/>
</dbReference>
<reference evidence="12" key="2">
    <citation type="submission" date="2020-09" db="EMBL/GenBank/DDBJ databases">
        <authorList>
            <person name="Sun Q."/>
            <person name="Zhou Y."/>
        </authorList>
    </citation>
    <scope>NUCLEOTIDE SEQUENCE</scope>
    <source>
        <strain evidence="12">CGMCC 1.12726</strain>
    </source>
</reference>
<dbReference type="CDD" id="cd00402">
    <property type="entry name" value="Riboflavin_synthase_like"/>
    <property type="match status" value="1"/>
</dbReference>
<dbReference type="PROSITE" id="PS51177">
    <property type="entry name" value="LUMAZINE_BIND"/>
    <property type="match status" value="2"/>
</dbReference>
<dbReference type="Gene3D" id="2.40.30.20">
    <property type="match status" value="2"/>
</dbReference>